<name>A0A0N7MUP1_9BACT</name>
<keyword evidence="5" id="KW-1003">Cell membrane</keyword>
<evidence type="ECO:0000259" key="18">
    <source>
        <dbReference type="Pfam" id="PF02706"/>
    </source>
</evidence>
<keyword evidence="10" id="KW-0418">Kinase</keyword>
<dbReference type="AlphaFoldDB" id="A0A0N7MUP1"/>
<evidence type="ECO:0000259" key="20">
    <source>
        <dbReference type="Pfam" id="PF13807"/>
    </source>
</evidence>
<dbReference type="InterPro" id="IPR050445">
    <property type="entry name" value="Bact_polysacc_biosynth/exp"/>
</dbReference>
<keyword evidence="14" id="KW-0829">Tyrosine-protein kinase</keyword>
<evidence type="ECO:0000256" key="2">
    <source>
        <dbReference type="ARBA" id="ARBA00007316"/>
    </source>
</evidence>
<evidence type="ECO:0000256" key="13">
    <source>
        <dbReference type="ARBA" id="ARBA00023136"/>
    </source>
</evidence>
<evidence type="ECO:0000256" key="1">
    <source>
        <dbReference type="ARBA" id="ARBA00004429"/>
    </source>
</evidence>
<feature type="domain" description="AAA" evidence="19">
    <location>
        <begin position="584"/>
        <end position="713"/>
    </location>
</feature>
<comment type="catalytic activity">
    <reaction evidence="15">
        <text>L-tyrosyl-[protein] + ATP = O-phospho-L-tyrosyl-[protein] + ADP + H(+)</text>
        <dbReference type="Rhea" id="RHEA:10596"/>
        <dbReference type="Rhea" id="RHEA-COMP:10136"/>
        <dbReference type="Rhea" id="RHEA-COMP:20101"/>
        <dbReference type="ChEBI" id="CHEBI:15378"/>
        <dbReference type="ChEBI" id="CHEBI:30616"/>
        <dbReference type="ChEBI" id="CHEBI:46858"/>
        <dbReference type="ChEBI" id="CHEBI:61978"/>
        <dbReference type="ChEBI" id="CHEBI:456216"/>
        <dbReference type="EC" id="2.7.10.2"/>
    </reaction>
</comment>
<dbReference type="InterPro" id="IPR005702">
    <property type="entry name" value="Wzc-like_C"/>
</dbReference>
<dbReference type="InterPro" id="IPR032807">
    <property type="entry name" value="GNVR"/>
</dbReference>
<evidence type="ECO:0000256" key="3">
    <source>
        <dbReference type="ARBA" id="ARBA00008883"/>
    </source>
</evidence>
<evidence type="ECO:0000256" key="8">
    <source>
        <dbReference type="ARBA" id="ARBA00022692"/>
    </source>
</evidence>
<accession>A0A0S4NAB2</accession>
<organism evidence="21 22">
    <name type="scientific">Candidatus Kryptonium thompsonii</name>
    <dbReference type="NCBI Taxonomy" id="1633631"/>
    <lineage>
        <taxon>Bacteria</taxon>
        <taxon>Pseudomonadati</taxon>
        <taxon>Candidatus Kryptoniota</taxon>
        <taxon>Candidatus Kryptonium</taxon>
    </lineage>
</organism>
<dbReference type="InterPro" id="IPR025669">
    <property type="entry name" value="AAA_dom"/>
</dbReference>
<dbReference type="SUPFAM" id="SSF52540">
    <property type="entry name" value="P-loop containing nucleoside triphosphate hydrolases"/>
    <property type="match status" value="1"/>
</dbReference>
<evidence type="ECO:0000256" key="10">
    <source>
        <dbReference type="ARBA" id="ARBA00022777"/>
    </source>
</evidence>
<feature type="domain" description="Tyrosine-protein kinase G-rich" evidence="20">
    <location>
        <begin position="420"/>
        <end position="493"/>
    </location>
</feature>
<evidence type="ECO:0000256" key="9">
    <source>
        <dbReference type="ARBA" id="ARBA00022741"/>
    </source>
</evidence>
<keyword evidence="6" id="KW-0997">Cell inner membrane</keyword>
<dbReference type="STRING" id="1633631.GCA_001442925_01696"/>
<evidence type="ECO:0000256" key="15">
    <source>
        <dbReference type="ARBA" id="ARBA00051245"/>
    </source>
</evidence>
<feature type="transmembrane region" description="Helical" evidence="17">
    <location>
        <begin position="33"/>
        <end position="52"/>
    </location>
</feature>
<keyword evidence="12 17" id="KW-1133">Transmembrane helix</keyword>
<sequence length="777" mass="88277">MEKINTNGQTFFQTEEETINLYEVIQVLYRGKWLIILVFILVVLATATFTFMQDPIYESTAVVLIEKGKKGVGLTEAFDITGLSEQRNIKNEIEILKSRSLAEAVAKKLIERVYVDPENKKDTILVILPSKKELKEGIKPFAKIETILERFKEDVKIESPRDADIIKITVRSKNPKEAALIANTFADSYYESNLMMSRNESRSVRMFLEEQLAEKRKLLRQAEAQLENYMKQAGVVALDEESKELIKQLSDLESKRGETIVDISSAKRKLDSYLEQIKQIEPEFVKVATEALDPYIKYLQEEIAKLEVTRDQIIAQNPKVGSKEVLNKSLREIDEQLASLRKKLQDKISEFLKIGFASSGSPGTQSYDPTGFVKELKQKILLTEIELSAYEARKKELDRLIEQLNKKFETIPSKLIDYARLERTRLSNEKLYLLIEEKYQEAMIAERSQFGYVQIIDYATPGIKPVSPKVHLNLIIGIVLGLGLGVTIVFVREFFDRTVRSPEQLEKRGFTVLSAIPVIEVEVKLDGKQLKKDEGRNIAAHLITHLNPKSPVAEAYRVLRTGIQFAKLDRKIKSIVVASSAPKEGKSTTSSNLAITMAKANLKTVLVDADLRRPVLHRVFGVKREPGLTDYLFERAELDEIFRKTDIENLYLIPCGVVPPNPSELLGSEKMKKFVEYLKSNYDLVVFDTPPLVAVADALILANQVDGVLLVASAGKTEIDVLDKAREMIQRVEGNVIGVLLNNFDASATYGTYYRYYRYYRYYDYYGADREKGEGNA</sequence>
<reference evidence="21 22" key="1">
    <citation type="submission" date="2015-11" db="EMBL/GenBank/DDBJ databases">
        <authorList>
            <person name="Zhang Y."/>
            <person name="Guo Z."/>
        </authorList>
    </citation>
    <scope>NUCLEOTIDE SEQUENCE [LARGE SCALE GENOMIC DNA]</scope>
    <source>
        <strain evidence="21">JGI-4</strain>
    </source>
</reference>
<dbReference type="Pfam" id="PF13807">
    <property type="entry name" value="GNVR"/>
    <property type="match status" value="1"/>
</dbReference>
<keyword evidence="16" id="KW-0175">Coiled coil</keyword>
<evidence type="ECO:0000256" key="4">
    <source>
        <dbReference type="ARBA" id="ARBA00011903"/>
    </source>
</evidence>
<keyword evidence="8 17" id="KW-0812">Transmembrane</keyword>
<feature type="coiled-coil region" evidence="16">
    <location>
        <begin position="205"/>
        <end position="255"/>
    </location>
</feature>
<keyword evidence="7" id="KW-0808">Transferase</keyword>
<dbReference type="InterPro" id="IPR027417">
    <property type="entry name" value="P-loop_NTPase"/>
</dbReference>
<evidence type="ECO:0000259" key="19">
    <source>
        <dbReference type="Pfam" id="PF13614"/>
    </source>
</evidence>
<dbReference type="PANTHER" id="PTHR32309">
    <property type="entry name" value="TYROSINE-PROTEIN KINASE"/>
    <property type="match status" value="1"/>
</dbReference>
<protein>
    <recommendedName>
        <fullName evidence="4">non-specific protein-tyrosine kinase</fullName>
        <ecNumber evidence="4">2.7.10.2</ecNumber>
    </recommendedName>
</protein>
<evidence type="ECO:0000256" key="16">
    <source>
        <dbReference type="SAM" id="Coils"/>
    </source>
</evidence>
<dbReference type="Gene3D" id="3.40.50.300">
    <property type="entry name" value="P-loop containing nucleotide triphosphate hydrolases"/>
    <property type="match status" value="1"/>
</dbReference>
<dbReference type="GO" id="GO:0005524">
    <property type="term" value="F:ATP binding"/>
    <property type="evidence" value="ECO:0007669"/>
    <property type="project" value="UniProtKB-KW"/>
</dbReference>
<evidence type="ECO:0000256" key="11">
    <source>
        <dbReference type="ARBA" id="ARBA00022840"/>
    </source>
</evidence>
<dbReference type="CDD" id="cd05387">
    <property type="entry name" value="BY-kinase"/>
    <property type="match status" value="1"/>
</dbReference>
<accession>A0A0P1LQ60</accession>
<accession>A0A0N7MUP1</accession>
<dbReference type="GO" id="GO:0042802">
    <property type="term" value="F:identical protein binding"/>
    <property type="evidence" value="ECO:0007669"/>
    <property type="project" value="UniProtKB-ARBA"/>
</dbReference>
<evidence type="ECO:0000256" key="17">
    <source>
        <dbReference type="SAM" id="Phobius"/>
    </source>
</evidence>
<dbReference type="GO" id="GO:0004715">
    <property type="term" value="F:non-membrane spanning protein tyrosine kinase activity"/>
    <property type="evidence" value="ECO:0007669"/>
    <property type="project" value="UniProtKB-EC"/>
</dbReference>
<evidence type="ECO:0000256" key="7">
    <source>
        <dbReference type="ARBA" id="ARBA00022679"/>
    </source>
</evidence>
<dbReference type="PANTHER" id="PTHR32309:SF13">
    <property type="entry name" value="FERRIC ENTEROBACTIN TRANSPORT PROTEIN FEPE"/>
    <property type="match status" value="1"/>
</dbReference>
<feature type="domain" description="Polysaccharide chain length determinant N-terminal" evidence="18">
    <location>
        <begin position="17"/>
        <end position="109"/>
    </location>
</feature>
<feature type="coiled-coil region" evidence="16">
    <location>
        <begin position="296"/>
        <end position="407"/>
    </location>
</feature>
<gene>
    <name evidence="21" type="ORF">JGI4_01701</name>
</gene>
<dbReference type="GO" id="GO:0005886">
    <property type="term" value="C:plasma membrane"/>
    <property type="evidence" value="ECO:0007669"/>
    <property type="project" value="UniProtKB-SubCell"/>
</dbReference>
<comment type="subcellular location">
    <subcellularLocation>
        <location evidence="1">Cell inner membrane</location>
        <topology evidence="1">Multi-pass membrane protein</topology>
    </subcellularLocation>
</comment>
<evidence type="ECO:0000256" key="5">
    <source>
        <dbReference type="ARBA" id="ARBA00022475"/>
    </source>
</evidence>
<keyword evidence="9" id="KW-0547">Nucleotide-binding</keyword>
<dbReference type="NCBIfam" id="TIGR01007">
    <property type="entry name" value="eps_fam"/>
    <property type="match status" value="1"/>
</dbReference>
<dbReference type="EMBL" id="FAOP01000006">
    <property type="protein sequence ID" value="CUU07078.1"/>
    <property type="molecule type" value="Genomic_DNA"/>
</dbReference>
<dbReference type="EC" id="2.7.10.2" evidence="4"/>
<dbReference type="Pfam" id="PF13614">
    <property type="entry name" value="AAA_31"/>
    <property type="match status" value="1"/>
</dbReference>
<dbReference type="Pfam" id="PF02706">
    <property type="entry name" value="Wzz"/>
    <property type="match status" value="1"/>
</dbReference>
<evidence type="ECO:0000256" key="14">
    <source>
        <dbReference type="ARBA" id="ARBA00023137"/>
    </source>
</evidence>
<proteinExistence type="inferred from homology"/>
<dbReference type="Proteomes" id="UP000182011">
    <property type="component" value="Unassembled WGS sequence"/>
</dbReference>
<evidence type="ECO:0000256" key="12">
    <source>
        <dbReference type="ARBA" id="ARBA00022989"/>
    </source>
</evidence>
<evidence type="ECO:0000313" key="22">
    <source>
        <dbReference type="Proteomes" id="UP000182011"/>
    </source>
</evidence>
<keyword evidence="11" id="KW-0067">ATP-binding</keyword>
<evidence type="ECO:0000313" key="21">
    <source>
        <dbReference type="EMBL" id="CUU07078.1"/>
    </source>
</evidence>
<keyword evidence="13 17" id="KW-0472">Membrane</keyword>
<evidence type="ECO:0000256" key="6">
    <source>
        <dbReference type="ARBA" id="ARBA00022519"/>
    </source>
</evidence>
<comment type="similarity">
    <text evidence="3">Belongs to the etk/wzc family.</text>
</comment>
<dbReference type="InterPro" id="IPR003856">
    <property type="entry name" value="LPS_length_determ_N"/>
</dbReference>
<dbReference type="RefSeq" id="WP_075427761.1">
    <property type="nucleotide sequence ID" value="NZ_CZVN01000024.1"/>
</dbReference>
<comment type="similarity">
    <text evidence="2">Belongs to the CpsD/CapB family.</text>
</comment>
<dbReference type="FunFam" id="3.40.50.300:FF:000527">
    <property type="entry name" value="Tyrosine-protein kinase etk"/>
    <property type="match status" value="1"/>
</dbReference>